<evidence type="ECO:0000256" key="6">
    <source>
        <dbReference type="ARBA" id="ARBA00022918"/>
    </source>
</evidence>
<dbReference type="InterPro" id="IPR041373">
    <property type="entry name" value="RT_RNaseH"/>
</dbReference>
<dbReference type="SUPFAM" id="SSF56672">
    <property type="entry name" value="DNA/RNA polymerases"/>
    <property type="match status" value="1"/>
</dbReference>
<dbReference type="Pfam" id="PF17917">
    <property type="entry name" value="RT_RNaseH"/>
    <property type="match status" value="1"/>
</dbReference>
<reference evidence="8 9" key="1">
    <citation type="submission" date="2024-02" db="EMBL/GenBank/DDBJ databases">
        <title>Chromosome-scale genome assembly of the rough periwinkle Littorina saxatilis.</title>
        <authorList>
            <person name="De Jode A."/>
            <person name="Faria R."/>
            <person name="Formenti G."/>
            <person name="Sims Y."/>
            <person name="Smith T.P."/>
            <person name="Tracey A."/>
            <person name="Wood J.M.D."/>
            <person name="Zagrodzka Z.B."/>
            <person name="Johannesson K."/>
            <person name="Butlin R.K."/>
            <person name="Leder E.H."/>
        </authorList>
    </citation>
    <scope>NUCLEOTIDE SEQUENCE [LARGE SCALE GENOMIC DNA]</scope>
    <source>
        <strain evidence="8">Snail1</strain>
        <tissue evidence="8">Muscle</tissue>
    </source>
</reference>
<comment type="caution">
    <text evidence="8">The sequence shown here is derived from an EMBL/GenBank/DDBJ whole genome shotgun (WGS) entry which is preliminary data.</text>
</comment>
<evidence type="ECO:0000256" key="1">
    <source>
        <dbReference type="ARBA" id="ARBA00022679"/>
    </source>
</evidence>
<feature type="domain" description="Reverse transcriptase RNase H-like" evidence="7">
    <location>
        <begin position="6"/>
        <end position="102"/>
    </location>
</feature>
<keyword evidence="3" id="KW-0540">Nuclease</keyword>
<accession>A0AAN9B119</accession>
<organism evidence="8 9">
    <name type="scientific">Littorina saxatilis</name>
    <dbReference type="NCBI Taxonomy" id="31220"/>
    <lineage>
        <taxon>Eukaryota</taxon>
        <taxon>Metazoa</taxon>
        <taxon>Spiralia</taxon>
        <taxon>Lophotrochozoa</taxon>
        <taxon>Mollusca</taxon>
        <taxon>Gastropoda</taxon>
        <taxon>Caenogastropoda</taxon>
        <taxon>Littorinimorpha</taxon>
        <taxon>Littorinoidea</taxon>
        <taxon>Littorinidae</taxon>
        <taxon>Littorina</taxon>
    </lineage>
</organism>
<gene>
    <name evidence="8" type="ORF">V1264_003856</name>
</gene>
<evidence type="ECO:0000256" key="3">
    <source>
        <dbReference type="ARBA" id="ARBA00022722"/>
    </source>
</evidence>
<evidence type="ECO:0000256" key="4">
    <source>
        <dbReference type="ARBA" id="ARBA00022759"/>
    </source>
</evidence>
<dbReference type="EMBL" id="JBAMIC010000013">
    <property type="protein sequence ID" value="KAK7096792.1"/>
    <property type="molecule type" value="Genomic_DNA"/>
</dbReference>
<dbReference type="CDD" id="cd09274">
    <property type="entry name" value="RNase_HI_RT_Ty3"/>
    <property type="match status" value="1"/>
</dbReference>
<sequence>MAYFSPDLATQVVVDAGPNCAGAVLAQCDQKDIRHIVAYASRALTDVESRYSQTVREALAVVWTCEHFHLYLYGSQFTVVSDHQRLEVIYNSPTSRTSARIER</sequence>
<dbReference type="PANTHER" id="PTHR37984">
    <property type="entry name" value="PROTEIN CBG26694"/>
    <property type="match status" value="1"/>
</dbReference>
<dbReference type="GO" id="GO:0004519">
    <property type="term" value="F:endonuclease activity"/>
    <property type="evidence" value="ECO:0007669"/>
    <property type="project" value="UniProtKB-KW"/>
</dbReference>
<keyword evidence="6" id="KW-0695">RNA-directed DNA polymerase</keyword>
<dbReference type="Gene3D" id="3.10.20.370">
    <property type="match status" value="1"/>
</dbReference>
<proteinExistence type="predicted"/>
<evidence type="ECO:0000256" key="5">
    <source>
        <dbReference type="ARBA" id="ARBA00022801"/>
    </source>
</evidence>
<dbReference type="InterPro" id="IPR043502">
    <property type="entry name" value="DNA/RNA_pol_sf"/>
</dbReference>
<keyword evidence="1" id="KW-0808">Transferase</keyword>
<keyword evidence="2" id="KW-0548">Nucleotidyltransferase</keyword>
<keyword evidence="9" id="KW-1185">Reference proteome</keyword>
<dbReference type="GO" id="GO:0003964">
    <property type="term" value="F:RNA-directed DNA polymerase activity"/>
    <property type="evidence" value="ECO:0007669"/>
    <property type="project" value="UniProtKB-KW"/>
</dbReference>
<dbReference type="FunFam" id="3.10.20.370:FF:000001">
    <property type="entry name" value="Retrovirus-related Pol polyprotein from transposon 17.6-like protein"/>
    <property type="match status" value="1"/>
</dbReference>
<evidence type="ECO:0000256" key="2">
    <source>
        <dbReference type="ARBA" id="ARBA00022695"/>
    </source>
</evidence>
<dbReference type="AlphaFoldDB" id="A0AAN9B119"/>
<protein>
    <recommendedName>
        <fullName evidence="7">Reverse transcriptase RNase H-like domain-containing protein</fullName>
    </recommendedName>
</protein>
<dbReference type="GO" id="GO:0016787">
    <property type="term" value="F:hydrolase activity"/>
    <property type="evidence" value="ECO:0007669"/>
    <property type="project" value="UniProtKB-KW"/>
</dbReference>
<dbReference type="Proteomes" id="UP001374579">
    <property type="component" value="Unassembled WGS sequence"/>
</dbReference>
<name>A0AAN9B119_9CAEN</name>
<keyword evidence="5" id="KW-0378">Hydrolase</keyword>
<dbReference type="PANTHER" id="PTHR37984:SF11">
    <property type="entry name" value="INTEGRASE CATALYTIC DOMAIN-CONTAINING PROTEIN"/>
    <property type="match status" value="1"/>
</dbReference>
<evidence type="ECO:0000313" key="9">
    <source>
        <dbReference type="Proteomes" id="UP001374579"/>
    </source>
</evidence>
<keyword evidence="4" id="KW-0255">Endonuclease</keyword>
<evidence type="ECO:0000259" key="7">
    <source>
        <dbReference type="Pfam" id="PF17917"/>
    </source>
</evidence>
<dbReference type="InterPro" id="IPR050951">
    <property type="entry name" value="Retrovirus_Pol_polyprotein"/>
</dbReference>
<evidence type="ECO:0000313" key="8">
    <source>
        <dbReference type="EMBL" id="KAK7096792.1"/>
    </source>
</evidence>